<name>A0A937K304_9CLOT</name>
<feature type="transmembrane region" description="Helical" evidence="1">
    <location>
        <begin position="111"/>
        <end position="137"/>
    </location>
</feature>
<comment type="caution">
    <text evidence="2">The sequence shown here is derived from an EMBL/GenBank/DDBJ whole genome shotgun (WGS) entry which is preliminary data.</text>
</comment>
<dbReference type="EMBL" id="JAESWA010000017">
    <property type="protein sequence ID" value="MBL4931152.1"/>
    <property type="molecule type" value="Genomic_DNA"/>
</dbReference>
<protein>
    <submittedName>
        <fullName evidence="2">Uncharacterized protein</fullName>
    </submittedName>
</protein>
<evidence type="ECO:0000256" key="1">
    <source>
        <dbReference type="SAM" id="Phobius"/>
    </source>
</evidence>
<keyword evidence="3" id="KW-1185">Reference proteome</keyword>
<evidence type="ECO:0000313" key="3">
    <source>
        <dbReference type="Proteomes" id="UP000623681"/>
    </source>
</evidence>
<dbReference type="Proteomes" id="UP000623681">
    <property type="component" value="Unassembled WGS sequence"/>
</dbReference>
<sequence>MRAYYFLRSKPTYIILIVLTILFSYLSLSGISKLPRTQNIIEFIKYYINYPLLYLKDTILVLIAFASACFLGVMTIIHALELEEIPLAFRILIGIVGLSIIWIGFYFFSYFIFLIIAIILIIALIAAIFGIIAMILMGNRGTGIYRRY</sequence>
<dbReference type="AlphaFoldDB" id="A0A937K304"/>
<dbReference type="RefSeq" id="WP_202766521.1">
    <property type="nucleotide sequence ID" value="NZ_JAESWA010000017.1"/>
</dbReference>
<evidence type="ECO:0000313" key="2">
    <source>
        <dbReference type="EMBL" id="MBL4931152.1"/>
    </source>
</evidence>
<keyword evidence="1" id="KW-1133">Transmembrane helix</keyword>
<keyword evidence="1" id="KW-0472">Membrane</keyword>
<organism evidence="2 3">
    <name type="scientific">Clostridium paridis</name>
    <dbReference type="NCBI Taxonomy" id="2803863"/>
    <lineage>
        <taxon>Bacteria</taxon>
        <taxon>Bacillati</taxon>
        <taxon>Bacillota</taxon>
        <taxon>Clostridia</taxon>
        <taxon>Eubacteriales</taxon>
        <taxon>Clostridiaceae</taxon>
        <taxon>Clostridium</taxon>
    </lineage>
</organism>
<gene>
    <name evidence="2" type="ORF">JK634_04985</name>
</gene>
<feature type="transmembrane region" description="Helical" evidence="1">
    <location>
        <begin position="87"/>
        <end position="105"/>
    </location>
</feature>
<keyword evidence="1" id="KW-0812">Transmembrane</keyword>
<feature type="transmembrane region" description="Helical" evidence="1">
    <location>
        <begin position="59"/>
        <end position="80"/>
    </location>
</feature>
<feature type="transmembrane region" description="Helical" evidence="1">
    <location>
        <begin position="12"/>
        <end position="31"/>
    </location>
</feature>
<reference evidence="2" key="1">
    <citation type="submission" date="2021-01" db="EMBL/GenBank/DDBJ databases">
        <title>Genome public.</title>
        <authorList>
            <person name="Liu C."/>
            <person name="Sun Q."/>
        </authorList>
    </citation>
    <scope>NUCLEOTIDE SEQUENCE</scope>
    <source>
        <strain evidence="2">YIM B02565</strain>
    </source>
</reference>
<accession>A0A937K304</accession>
<proteinExistence type="predicted"/>